<organism evidence="3 4">
    <name type="scientific">Devosia salina</name>
    <dbReference type="NCBI Taxonomy" id="2860336"/>
    <lineage>
        <taxon>Bacteria</taxon>
        <taxon>Pseudomonadati</taxon>
        <taxon>Pseudomonadota</taxon>
        <taxon>Alphaproteobacteria</taxon>
        <taxon>Hyphomicrobiales</taxon>
        <taxon>Devosiaceae</taxon>
        <taxon>Devosia</taxon>
    </lineage>
</organism>
<dbReference type="Proteomes" id="UP000825799">
    <property type="component" value="Chromosome"/>
</dbReference>
<feature type="transmembrane region" description="Helical" evidence="1">
    <location>
        <begin position="140"/>
        <end position="165"/>
    </location>
</feature>
<gene>
    <name evidence="3" type="ORF">K1X15_07510</name>
</gene>
<evidence type="ECO:0000256" key="1">
    <source>
        <dbReference type="SAM" id="Phobius"/>
    </source>
</evidence>
<keyword evidence="1" id="KW-1133">Transmembrane helix</keyword>
<evidence type="ECO:0000313" key="3">
    <source>
        <dbReference type="EMBL" id="QYO78383.1"/>
    </source>
</evidence>
<feature type="transmembrane region" description="Helical" evidence="1">
    <location>
        <begin position="9"/>
        <end position="29"/>
    </location>
</feature>
<keyword evidence="1" id="KW-0812">Transmembrane</keyword>
<feature type="domain" description="Flavinylation-associated cytochrome" evidence="2">
    <location>
        <begin position="72"/>
        <end position="130"/>
    </location>
</feature>
<evidence type="ECO:0000259" key="2">
    <source>
        <dbReference type="Pfam" id="PF14358"/>
    </source>
</evidence>
<feature type="transmembrane region" description="Helical" evidence="1">
    <location>
        <begin position="110"/>
        <end position="128"/>
    </location>
</feature>
<protein>
    <submittedName>
        <fullName evidence="3">DUF4405 domain-containing protein</fullName>
    </submittedName>
</protein>
<accession>A0ABX8WHM1</accession>
<dbReference type="InterPro" id="IPR025517">
    <property type="entry name" value="DUF4405"/>
</dbReference>
<dbReference type="EMBL" id="CP080590">
    <property type="protein sequence ID" value="QYO78383.1"/>
    <property type="molecule type" value="Genomic_DNA"/>
</dbReference>
<dbReference type="Pfam" id="PF14358">
    <property type="entry name" value="DUF4405"/>
    <property type="match status" value="1"/>
</dbReference>
<proteinExistence type="predicted"/>
<reference evidence="3 4" key="1">
    <citation type="submission" date="2021-08" db="EMBL/GenBank/DDBJ databases">
        <title>Devosia salina sp. nov., isolated from the South China Sea sediment.</title>
        <authorList>
            <person name="Zhou Z."/>
        </authorList>
    </citation>
    <scope>NUCLEOTIDE SEQUENCE [LARGE SCALE GENOMIC DNA]</scope>
    <source>
        <strain evidence="3 4">SCS-3</strain>
    </source>
</reference>
<name>A0ABX8WHM1_9HYPH</name>
<dbReference type="RefSeq" id="WP_220306853.1">
    <property type="nucleotide sequence ID" value="NZ_CP080590.1"/>
</dbReference>
<evidence type="ECO:0000313" key="4">
    <source>
        <dbReference type="Proteomes" id="UP000825799"/>
    </source>
</evidence>
<keyword evidence="4" id="KW-1185">Reference proteome</keyword>
<feature type="transmembrane region" description="Helical" evidence="1">
    <location>
        <begin position="35"/>
        <end position="55"/>
    </location>
</feature>
<feature type="transmembrane region" description="Helical" evidence="1">
    <location>
        <begin position="195"/>
        <end position="217"/>
    </location>
</feature>
<feature type="transmembrane region" description="Helical" evidence="1">
    <location>
        <begin position="76"/>
        <end position="98"/>
    </location>
</feature>
<keyword evidence="1" id="KW-0472">Membrane</keyword>
<sequence>MTTRPSTRIAVAITAAILFVLGLVYWWQGNLFHEVVGTLFLVLLILHNVAVLRWYSALGKGKWTVRRTYSTVVNAFILLLMLSLVVTSILVSQSLFAALPINIGYAAREAHVIVAYWALVAMGLHLGLHWSRVLAVVQKAAPVVSTAAGTMIARVLALVIAIYGVQSSLVMLLPEKLLAIPALDMWDFTIDAGGFFIRYAAIVGLFVVIGHSLATGLQAFRGAPART</sequence>